<evidence type="ECO:0000313" key="2">
    <source>
        <dbReference type="EMBL" id="PKU59618.1"/>
    </source>
</evidence>
<evidence type="ECO:0000256" key="1">
    <source>
        <dbReference type="SAM" id="MobiDB-lite"/>
    </source>
</evidence>
<organism evidence="2 3">
    <name type="scientific">Dendrobium catenatum</name>
    <dbReference type="NCBI Taxonomy" id="906689"/>
    <lineage>
        <taxon>Eukaryota</taxon>
        <taxon>Viridiplantae</taxon>
        <taxon>Streptophyta</taxon>
        <taxon>Embryophyta</taxon>
        <taxon>Tracheophyta</taxon>
        <taxon>Spermatophyta</taxon>
        <taxon>Magnoliopsida</taxon>
        <taxon>Liliopsida</taxon>
        <taxon>Asparagales</taxon>
        <taxon>Orchidaceae</taxon>
        <taxon>Epidendroideae</taxon>
        <taxon>Malaxideae</taxon>
        <taxon>Dendrobiinae</taxon>
        <taxon>Dendrobium</taxon>
    </lineage>
</organism>
<evidence type="ECO:0000313" key="3">
    <source>
        <dbReference type="Proteomes" id="UP000233837"/>
    </source>
</evidence>
<feature type="region of interest" description="Disordered" evidence="1">
    <location>
        <begin position="44"/>
        <end position="122"/>
    </location>
</feature>
<reference evidence="2 3" key="1">
    <citation type="journal article" date="2016" name="Sci. Rep.">
        <title>The Dendrobium catenatum Lindl. genome sequence provides insights into polysaccharide synthase, floral development and adaptive evolution.</title>
        <authorList>
            <person name="Zhang G.Q."/>
            <person name="Xu Q."/>
            <person name="Bian C."/>
            <person name="Tsai W.C."/>
            <person name="Yeh C.M."/>
            <person name="Liu K.W."/>
            <person name="Yoshida K."/>
            <person name="Zhang L.S."/>
            <person name="Chang S.B."/>
            <person name="Chen F."/>
            <person name="Shi Y."/>
            <person name="Su Y.Y."/>
            <person name="Zhang Y.Q."/>
            <person name="Chen L.J."/>
            <person name="Yin Y."/>
            <person name="Lin M."/>
            <person name="Huang H."/>
            <person name="Deng H."/>
            <person name="Wang Z.W."/>
            <person name="Zhu S.L."/>
            <person name="Zhao X."/>
            <person name="Deng C."/>
            <person name="Niu S.C."/>
            <person name="Huang J."/>
            <person name="Wang M."/>
            <person name="Liu G.H."/>
            <person name="Yang H.J."/>
            <person name="Xiao X.J."/>
            <person name="Hsiao Y.Y."/>
            <person name="Wu W.L."/>
            <person name="Chen Y.Y."/>
            <person name="Mitsuda N."/>
            <person name="Ohme-Takagi M."/>
            <person name="Luo Y.B."/>
            <person name="Van de Peer Y."/>
            <person name="Liu Z.J."/>
        </authorList>
    </citation>
    <scope>NUCLEOTIDE SEQUENCE [LARGE SCALE GENOMIC DNA]</scope>
    <source>
        <tissue evidence="2">The whole plant</tissue>
    </source>
</reference>
<dbReference type="Proteomes" id="UP000233837">
    <property type="component" value="Unassembled WGS sequence"/>
</dbReference>
<dbReference type="AlphaFoldDB" id="A0A2I0V884"/>
<reference evidence="2 3" key="2">
    <citation type="journal article" date="2017" name="Nature">
        <title>The Apostasia genome and the evolution of orchids.</title>
        <authorList>
            <person name="Zhang G.Q."/>
            <person name="Liu K.W."/>
            <person name="Li Z."/>
            <person name="Lohaus R."/>
            <person name="Hsiao Y.Y."/>
            <person name="Niu S.C."/>
            <person name="Wang J.Y."/>
            <person name="Lin Y.C."/>
            <person name="Xu Q."/>
            <person name="Chen L.J."/>
            <person name="Yoshida K."/>
            <person name="Fujiwara S."/>
            <person name="Wang Z.W."/>
            <person name="Zhang Y.Q."/>
            <person name="Mitsuda N."/>
            <person name="Wang M."/>
            <person name="Liu G.H."/>
            <person name="Pecoraro L."/>
            <person name="Huang H.X."/>
            <person name="Xiao X.J."/>
            <person name="Lin M."/>
            <person name="Wu X.Y."/>
            <person name="Wu W.L."/>
            <person name="Chen Y.Y."/>
            <person name="Chang S.B."/>
            <person name="Sakamoto S."/>
            <person name="Ohme-Takagi M."/>
            <person name="Yagi M."/>
            <person name="Zeng S.J."/>
            <person name="Shen C.Y."/>
            <person name="Yeh C.M."/>
            <person name="Luo Y.B."/>
            <person name="Tsai W.C."/>
            <person name="Van de Peer Y."/>
            <person name="Liu Z.J."/>
        </authorList>
    </citation>
    <scope>NUCLEOTIDE SEQUENCE [LARGE SCALE GENOMIC DNA]</scope>
    <source>
        <tissue evidence="2">The whole plant</tissue>
    </source>
</reference>
<dbReference type="EMBL" id="KZ505414">
    <property type="protein sequence ID" value="PKU59618.1"/>
    <property type="molecule type" value="Genomic_DNA"/>
</dbReference>
<proteinExistence type="predicted"/>
<keyword evidence="3" id="KW-1185">Reference proteome</keyword>
<sequence length="122" mass="14143">MSNERYTIVGFDISHPFNHSLFAPDLTPIYELCHSRKSINRTLILHKRGSKQEERKKRRKKLLLDRRQNIAGPPQEPHRTTVGTSPDHRQNLAGPPPELRRTTPPQGPMFRPNVLLKTRRPA</sequence>
<protein>
    <submittedName>
        <fullName evidence="2">Uncharacterized protein</fullName>
    </submittedName>
</protein>
<gene>
    <name evidence="2" type="ORF">MA16_Dca028694</name>
</gene>
<name>A0A2I0V884_9ASPA</name>
<accession>A0A2I0V884</accession>